<evidence type="ECO:0000313" key="2">
    <source>
        <dbReference type="EMBL" id="KAK3715790.1"/>
    </source>
</evidence>
<name>A0AAE0XVE4_9GAST</name>
<keyword evidence="3" id="KW-1185">Reference proteome</keyword>
<comment type="caution">
    <text evidence="2">The sequence shown here is derived from an EMBL/GenBank/DDBJ whole genome shotgun (WGS) entry which is preliminary data.</text>
</comment>
<keyword evidence="1" id="KW-0732">Signal</keyword>
<evidence type="ECO:0000256" key="1">
    <source>
        <dbReference type="SAM" id="SignalP"/>
    </source>
</evidence>
<proteinExistence type="predicted"/>
<feature type="chain" id="PRO_5042110952" evidence="1">
    <location>
        <begin position="19"/>
        <end position="81"/>
    </location>
</feature>
<organism evidence="2 3">
    <name type="scientific">Elysia crispata</name>
    <name type="common">lettuce slug</name>
    <dbReference type="NCBI Taxonomy" id="231223"/>
    <lineage>
        <taxon>Eukaryota</taxon>
        <taxon>Metazoa</taxon>
        <taxon>Spiralia</taxon>
        <taxon>Lophotrochozoa</taxon>
        <taxon>Mollusca</taxon>
        <taxon>Gastropoda</taxon>
        <taxon>Heterobranchia</taxon>
        <taxon>Euthyneura</taxon>
        <taxon>Panpulmonata</taxon>
        <taxon>Sacoglossa</taxon>
        <taxon>Placobranchoidea</taxon>
        <taxon>Plakobranchidae</taxon>
        <taxon>Elysia</taxon>
    </lineage>
</organism>
<evidence type="ECO:0000313" key="3">
    <source>
        <dbReference type="Proteomes" id="UP001283361"/>
    </source>
</evidence>
<gene>
    <name evidence="2" type="ORF">RRG08_052200</name>
</gene>
<protein>
    <submittedName>
        <fullName evidence="2">Uncharacterized protein</fullName>
    </submittedName>
</protein>
<reference evidence="2" key="1">
    <citation type="journal article" date="2023" name="G3 (Bethesda)">
        <title>A reference genome for the long-term kleptoplast-retaining sea slug Elysia crispata morphotype clarki.</title>
        <authorList>
            <person name="Eastman K.E."/>
            <person name="Pendleton A.L."/>
            <person name="Shaikh M.A."/>
            <person name="Suttiyut T."/>
            <person name="Ogas R."/>
            <person name="Tomko P."/>
            <person name="Gavelis G."/>
            <person name="Widhalm J.R."/>
            <person name="Wisecaver J.H."/>
        </authorList>
    </citation>
    <scope>NUCLEOTIDE SEQUENCE</scope>
    <source>
        <strain evidence="2">ECLA1</strain>
    </source>
</reference>
<dbReference type="AlphaFoldDB" id="A0AAE0XVE4"/>
<dbReference type="EMBL" id="JAWDGP010007491">
    <property type="protein sequence ID" value="KAK3715790.1"/>
    <property type="molecule type" value="Genomic_DNA"/>
</dbReference>
<feature type="signal peptide" evidence="1">
    <location>
        <begin position="1"/>
        <end position="18"/>
    </location>
</feature>
<accession>A0AAE0XVE4</accession>
<sequence>MICLRLVFLAVLIAATCAATVGHDMFGHRIIKGQLREPLLNDISGMAASRVHPGIVYVHNHQVDSNYVYAVDVDNARLVRA</sequence>
<dbReference type="Proteomes" id="UP001283361">
    <property type="component" value="Unassembled WGS sequence"/>
</dbReference>